<name>A0ABR2BNJ2_9ROSI</name>
<evidence type="ECO:0000256" key="1">
    <source>
        <dbReference type="SAM" id="MobiDB-lite"/>
    </source>
</evidence>
<protein>
    <submittedName>
        <fullName evidence="2">Uncharacterized protein</fullName>
    </submittedName>
</protein>
<proteinExistence type="predicted"/>
<organism evidence="2 3">
    <name type="scientific">Hibiscus sabdariffa</name>
    <name type="common">roselle</name>
    <dbReference type="NCBI Taxonomy" id="183260"/>
    <lineage>
        <taxon>Eukaryota</taxon>
        <taxon>Viridiplantae</taxon>
        <taxon>Streptophyta</taxon>
        <taxon>Embryophyta</taxon>
        <taxon>Tracheophyta</taxon>
        <taxon>Spermatophyta</taxon>
        <taxon>Magnoliopsida</taxon>
        <taxon>eudicotyledons</taxon>
        <taxon>Gunneridae</taxon>
        <taxon>Pentapetalae</taxon>
        <taxon>rosids</taxon>
        <taxon>malvids</taxon>
        <taxon>Malvales</taxon>
        <taxon>Malvaceae</taxon>
        <taxon>Malvoideae</taxon>
        <taxon>Hibiscus</taxon>
    </lineage>
</organism>
<accession>A0ABR2BNJ2</accession>
<dbReference type="Proteomes" id="UP001472677">
    <property type="component" value="Unassembled WGS sequence"/>
</dbReference>
<sequence length="155" mass="16305">MEDEMAGLTLDSGEDDVLQFALDSTIPSISFVHCFVGDSNVVPQIKATDCGGILSNGGKGISLIPVTSTVIGAGAVITNQHSGLDFFRIMEPFDVNMGADFEDSPISQAEGLKRHRFQLSNSSPLNGLPTIMVTKGLNTTSSSSTGLAKQTSREP</sequence>
<dbReference type="EMBL" id="JBBPBM010000100">
    <property type="protein sequence ID" value="KAK8508479.1"/>
    <property type="molecule type" value="Genomic_DNA"/>
</dbReference>
<gene>
    <name evidence="2" type="ORF">V6N12_011464</name>
</gene>
<feature type="region of interest" description="Disordered" evidence="1">
    <location>
        <begin position="136"/>
        <end position="155"/>
    </location>
</feature>
<feature type="compositionally biased region" description="Polar residues" evidence="1">
    <location>
        <begin position="146"/>
        <end position="155"/>
    </location>
</feature>
<keyword evidence="3" id="KW-1185">Reference proteome</keyword>
<comment type="caution">
    <text evidence="2">The sequence shown here is derived from an EMBL/GenBank/DDBJ whole genome shotgun (WGS) entry which is preliminary data.</text>
</comment>
<evidence type="ECO:0000313" key="2">
    <source>
        <dbReference type="EMBL" id="KAK8508479.1"/>
    </source>
</evidence>
<reference evidence="2 3" key="1">
    <citation type="journal article" date="2024" name="G3 (Bethesda)">
        <title>Genome assembly of Hibiscus sabdariffa L. provides insights into metabolisms of medicinal natural products.</title>
        <authorList>
            <person name="Kim T."/>
        </authorList>
    </citation>
    <scope>NUCLEOTIDE SEQUENCE [LARGE SCALE GENOMIC DNA]</scope>
    <source>
        <strain evidence="2">TK-2024</strain>
        <tissue evidence="2">Old leaves</tissue>
    </source>
</reference>
<evidence type="ECO:0000313" key="3">
    <source>
        <dbReference type="Proteomes" id="UP001472677"/>
    </source>
</evidence>